<dbReference type="InterPro" id="IPR037200">
    <property type="entry name" value="Isy1_sf"/>
</dbReference>
<dbReference type="InterPro" id="IPR009360">
    <property type="entry name" value="Isy1"/>
</dbReference>
<dbReference type="GO" id="GO:0071014">
    <property type="term" value="C:post-mRNA release spliceosomal complex"/>
    <property type="evidence" value="ECO:0007669"/>
    <property type="project" value="UniProtKB-ARBA"/>
</dbReference>
<dbReference type="AlphaFoldDB" id="A0A1G4M8K7"/>
<name>A0A1G4M8K7_LACFM</name>
<evidence type="ECO:0000256" key="6">
    <source>
        <dbReference type="ARBA" id="ARBA00023242"/>
    </source>
</evidence>
<evidence type="ECO:0000256" key="5">
    <source>
        <dbReference type="ARBA" id="ARBA00023187"/>
    </source>
</evidence>
<dbReference type="GO" id="GO:0000974">
    <property type="term" value="C:Prp19 complex"/>
    <property type="evidence" value="ECO:0007669"/>
    <property type="project" value="UniProtKB-ARBA"/>
</dbReference>
<proteinExistence type="inferred from homology"/>
<keyword evidence="4" id="KW-0747">Spliceosome</keyword>
<dbReference type="OrthoDB" id="1739576at2759"/>
<evidence type="ECO:0000256" key="8">
    <source>
        <dbReference type="SAM" id="Coils"/>
    </source>
</evidence>
<dbReference type="Proteomes" id="UP000190831">
    <property type="component" value="Chromosome B"/>
</dbReference>
<dbReference type="PANTHER" id="PTHR13021">
    <property type="entry name" value="PRE-MRNA-SPLICING FACTOR ISY1"/>
    <property type="match status" value="1"/>
</dbReference>
<evidence type="ECO:0000256" key="7">
    <source>
        <dbReference type="ARBA" id="ARBA00073166"/>
    </source>
</evidence>
<feature type="coiled-coil region" evidence="8">
    <location>
        <begin position="134"/>
        <end position="168"/>
    </location>
</feature>
<dbReference type="Pfam" id="PF06246">
    <property type="entry name" value="Isy1"/>
    <property type="match status" value="1"/>
</dbReference>
<organism evidence="9 10">
    <name type="scientific">Lachancea fermentati</name>
    <name type="common">Zygosaccharomyces fermentati</name>
    <dbReference type="NCBI Taxonomy" id="4955"/>
    <lineage>
        <taxon>Eukaryota</taxon>
        <taxon>Fungi</taxon>
        <taxon>Dikarya</taxon>
        <taxon>Ascomycota</taxon>
        <taxon>Saccharomycotina</taxon>
        <taxon>Saccharomycetes</taxon>
        <taxon>Saccharomycetales</taxon>
        <taxon>Saccharomycetaceae</taxon>
        <taxon>Lachancea</taxon>
    </lineage>
</organism>
<dbReference type="STRING" id="4955.A0A1G4M8K7"/>
<protein>
    <recommendedName>
        <fullName evidence="3">Pre-mRNA-splicing factor ISY1</fullName>
    </recommendedName>
    <alternativeName>
        <fullName evidence="7">Pre-mRNA-splicing factor isy1</fullName>
    </alternativeName>
</protein>
<dbReference type="GO" id="GO:0000350">
    <property type="term" value="P:generation of catalytic spliceosome for second transesterification step"/>
    <property type="evidence" value="ECO:0007669"/>
    <property type="project" value="InterPro"/>
</dbReference>
<comment type="similarity">
    <text evidence="2">Belongs to the ISY1 family.</text>
</comment>
<dbReference type="OMA" id="WEHHIKS"/>
<gene>
    <name evidence="9" type="ORF">LAFE_0B11122G</name>
</gene>
<keyword evidence="6" id="KW-0539">Nucleus</keyword>
<dbReference type="FunFam" id="1.10.287.660:FF:000001">
    <property type="entry name" value="pre-mRNA-splicing factor ISY1 homolog"/>
    <property type="match status" value="1"/>
</dbReference>
<keyword evidence="5" id="KW-0508">mRNA splicing</keyword>
<evidence type="ECO:0000313" key="9">
    <source>
        <dbReference type="EMBL" id="SCW00176.1"/>
    </source>
</evidence>
<dbReference type="InterPro" id="IPR029012">
    <property type="entry name" value="Helix_hairpin_bin_sf"/>
</dbReference>
<evidence type="ECO:0000256" key="3">
    <source>
        <dbReference type="ARBA" id="ARBA00019194"/>
    </source>
</evidence>
<keyword evidence="8" id="KW-0175">Coiled coil</keyword>
<evidence type="ECO:0000256" key="2">
    <source>
        <dbReference type="ARBA" id="ARBA00007002"/>
    </source>
</evidence>
<dbReference type="Gene3D" id="1.10.287.660">
    <property type="entry name" value="Helix hairpin bin"/>
    <property type="match status" value="1"/>
</dbReference>
<keyword evidence="10" id="KW-1185">Reference proteome</keyword>
<accession>A0A1G4M8K7</accession>
<keyword evidence="4" id="KW-0507">mRNA processing</keyword>
<evidence type="ECO:0000256" key="4">
    <source>
        <dbReference type="ARBA" id="ARBA00022728"/>
    </source>
</evidence>
<reference evidence="10" key="1">
    <citation type="submission" date="2016-03" db="EMBL/GenBank/DDBJ databases">
        <authorList>
            <person name="Devillers H."/>
        </authorList>
    </citation>
    <scope>NUCLEOTIDE SEQUENCE [LARGE SCALE GENOMIC DNA]</scope>
</reference>
<sequence>MSRNVDKANSVLVRFQELQAEKEGGYKDYSRFKRPTRIYSIRDVEEAQQWRREVLREINNKVTRMHDPSLNEMQLRDLNSELNDLFKEKYRWERHIKQHLKGPDFSKARTSNIAGGTIVDGYRYFGRALDLPEVQQTLKKKADQQAKSRSAKEEQKRLEEKVRVWKNTLNPEYFGYSSDERVRYQRPLEVSMKNVREFLSLKPARLSRLTEYESAASEELKMELGSESVRNSPKLSIPNFESVPNIRDMEAWLVAKKRKKLQEQLGL</sequence>
<dbReference type="EMBL" id="LT598489">
    <property type="protein sequence ID" value="SCW00176.1"/>
    <property type="molecule type" value="Genomic_DNA"/>
</dbReference>
<dbReference type="GO" id="GO:0005684">
    <property type="term" value="C:U2-type spliceosomal complex"/>
    <property type="evidence" value="ECO:0007669"/>
    <property type="project" value="UniProtKB-ARBA"/>
</dbReference>
<evidence type="ECO:0000313" key="10">
    <source>
        <dbReference type="Proteomes" id="UP000190831"/>
    </source>
</evidence>
<comment type="subcellular location">
    <subcellularLocation>
        <location evidence="1">Nucleus</location>
    </subcellularLocation>
</comment>
<evidence type="ECO:0000256" key="1">
    <source>
        <dbReference type="ARBA" id="ARBA00004123"/>
    </source>
</evidence>
<dbReference type="SUPFAM" id="SSF140102">
    <property type="entry name" value="ISY1 domain-like"/>
    <property type="match status" value="1"/>
</dbReference>